<keyword evidence="4" id="KW-1185">Reference proteome</keyword>
<dbReference type="AlphaFoldDB" id="A0A9W8MHE6"/>
<dbReference type="OrthoDB" id="3183767at2759"/>
<evidence type="ECO:0000256" key="2">
    <source>
        <dbReference type="SAM" id="MobiDB-lite"/>
    </source>
</evidence>
<evidence type="ECO:0000313" key="4">
    <source>
        <dbReference type="Proteomes" id="UP001140091"/>
    </source>
</evidence>
<proteinExistence type="predicted"/>
<evidence type="ECO:0000313" key="3">
    <source>
        <dbReference type="EMBL" id="KAJ2932090.1"/>
    </source>
</evidence>
<dbReference type="Proteomes" id="UP001140091">
    <property type="component" value="Unassembled WGS sequence"/>
</dbReference>
<feature type="compositionally biased region" description="Acidic residues" evidence="2">
    <location>
        <begin position="380"/>
        <end position="427"/>
    </location>
</feature>
<protein>
    <submittedName>
        <fullName evidence="3">Uncharacterized protein</fullName>
    </submittedName>
</protein>
<keyword evidence="1" id="KW-0175">Coiled coil</keyword>
<sequence length="438" mass="50294">MIRKFGTCDSYSTERGEFAHRYPKKWWHRSPKRNVRKDIARHERKIARARAIRHRINEAKRRRGNEINEQKMAARNPDIHHYIGINQNCPVSILPLSQTYPEDMPGLDPLGKNFMMDLRNHLLPRLKDALTRRCKVSGTSLVEQGDPITLDPSLVSFKDYRIFSHKIIRVKYTTYDVRRDEDVIHVDSHVCNVMLHDPQHQGDPTTHPYLYARVLGIYHAYVSYAGEIAPDVYDPNPIRMEFLHVRWYNLQDNDPDSPMPLDRLTFPPLHSPSAASFIEPEAVLRAAHIIPRFFLGRTHQDCNGQSQMAGDGEDWKEYYVNRFVDRDMFMRYQIGMAIGHLPRHLSKFPLKQPSPCQVTQNLPSSEPLPDQNEAGSVVDGEGEADSDETDSEGEETDGDGEETDGSETDGDGEETDGEEMGDEEDTERNDLDIVMFGH</sequence>
<evidence type="ECO:0000256" key="1">
    <source>
        <dbReference type="SAM" id="Coils"/>
    </source>
</evidence>
<reference evidence="3" key="1">
    <citation type="submission" date="2022-06" db="EMBL/GenBank/DDBJ databases">
        <title>Genome Sequence of Candolleomyces eurysporus.</title>
        <authorList>
            <person name="Buettner E."/>
        </authorList>
    </citation>
    <scope>NUCLEOTIDE SEQUENCE</scope>
    <source>
        <strain evidence="3">VTCC 930004</strain>
    </source>
</reference>
<feature type="coiled-coil region" evidence="1">
    <location>
        <begin position="32"/>
        <end position="59"/>
    </location>
</feature>
<comment type="caution">
    <text evidence="3">The sequence shown here is derived from an EMBL/GenBank/DDBJ whole genome shotgun (WGS) entry which is preliminary data.</text>
</comment>
<feature type="region of interest" description="Disordered" evidence="2">
    <location>
        <begin position="352"/>
        <end position="438"/>
    </location>
</feature>
<gene>
    <name evidence="3" type="ORF">H1R20_g5002</name>
</gene>
<feature type="compositionally biased region" description="Polar residues" evidence="2">
    <location>
        <begin position="354"/>
        <end position="364"/>
    </location>
</feature>
<accession>A0A9W8MHE6</accession>
<dbReference type="EMBL" id="JANBPK010000782">
    <property type="protein sequence ID" value="KAJ2932090.1"/>
    <property type="molecule type" value="Genomic_DNA"/>
</dbReference>
<name>A0A9W8MHE6_9AGAR</name>
<organism evidence="3 4">
    <name type="scientific">Candolleomyces eurysporus</name>
    <dbReference type="NCBI Taxonomy" id="2828524"/>
    <lineage>
        <taxon>Eukaryota</taxon>
        <taxon>Fungi</taxon>
        <taxon>Dikarya</taxon>
        <taxon>Basidiomycota</taxon>
        <taxon>Agaricomycotina</taxon>
        <taxon>Agaricomycetes</taxon>
        <taxon>Agaricomycetidae</taxon>
        <taxon>Agaricales</taxon>
        <taxon>Agaricineae</taxon>
        <taxon>Psathyrellaceae</taxon>
        <taxon>Candolleomyces</taxon>
    </lineage>
</organism>
<feature type="non-terminal residue" evidence="3">
    <location>
        <position position="438"/>
    </location>
</feature>